<reference evidence="5 6" key="1">
    <citation type="journal article" date="2012" name="Plant Cell">
        <title>Genome comparison of barley and maize smut fungi reveals targeted loss of RNA silencing components and species-specific presence of transposable elements.</title>
        <authorList>
            <person name="Laurie J.D."/>
            <person name="Ali S."/>
            <person name="Linning R."/>
            <person name="Mannhaupt G."/>
            <person name="Wong P."/>
            <person name="Gueldener U."/>
            <person name="Muensterkoetter M."/>
            <person name="Moore R."/>
            <person name="Kahmann R."/>
            <person name="Bakkeren G."/>
            <person name="Schirawski J."/>
        </authorList>
    </citation>
    <scope>NUCLEOTIDE SEQUENCE [LARGE SCALE GENOMIC DNA]</scope>
    <source>
        <strain evidence="6">Uh4875-4</strain>
    </source>
</reference>
<comment type="similarity">
    <text evidence="1">Belongs to the glycosyl hydrolase 5 (cellulase A) family.</text>
</comment>
<dbReference type="GO" id="GO:0009986">
    <property type="term" value="C:cell surface"/>
    <property type="evidence" value="ECO:0007669"/>
    <property type="project" value="TreeGrafter"/>
</dbReference>
<protein>
    <submittedName>
        <fullName evidence="5">Related to Glucan 1,3-beta-glucosidase</fullName>
    </submittedName>
</protein>
<dbReference type="STRING" id="1128400.I2G5W4"/>
<dbReference type="FunFam" id="3.20.20.80:FF:000100">
    <property type="entry name" value="Glycoside hydrolase superfamily"/>
    <property type="match status" value="1"/>
</dbReference>
<accession>I2G5W4</accession>
<dbReference type="EMBL" id="CAGI01000193">
    <property type="protein sequence ID" value="CCF54557.1"/>
    <property type="molecule type" value="Genomic_DNA"/>
</dbReference>
<gene>
    <name evidence="5" type="ORF">UHOR_01770</name>
</gene>
<name>I2G5W4_USTHO</name>
<dbReference type="InterPro" id="IPR050386">
    <property type="entry name" value="Glycosyl_hydrolase_5"/>
</dbReference>
<comment type="caution">
    <text evidence="5">The sequence shown here is derived from an EMBL/GenBank/DDBJ whole genome shotgun (WGS) entry which is preliminary data.</text>
</comment>
<evidence type="ECO:0000256" key="3">
    <source>
        <dbReference type="ARBA" id="ARBA00023295"/>
    </source>
</evidence>
<dbReference type="GO" id="GO:0046557">
    <property type="term" value="F:glucan endo-1,6-beta-glucosidase activity"/>
    <property type="evidence" value="ECO:0007669"/>
    <property type="project" value="TreeGrafter"/>
</dbReference>
<dbReference type="InterPro" id="IPR001547">
    <property type="entry name" value="Glyco_hydro_5"/>
</dbReference>
<dbReference type="SUPFAM" id="SSF51445">
    <property type="entry name" value="(Trans)glycosidases"/>
    <property type="match status" value="1"/>
</dbReference>
<dbReference type="AlphaFoldDB" id="I2G5W4"/>
<keyword evidence="3" id="KW-0326">Glycosidase</keyword>
<evidence type="ECO:0000256" key="1">
    <source>
        <dbReference type="ARBA" id="ARBA00005641"/>
    </source>
</evidence>
<keyword evidence="6" id="KW-1185">Reference proteome</keyword>
<dbReference type="PANTHER" id="PTHR31297">
    <property type="entry name" value="GLUCAN ENDO-1,6-BETA-GLUCOSIDASE B"/>
    <property type="match status" value="1"/>
</dbReference>
<dbReference type="eggNOG" id="ENOG502QVVM">
    <property type="taxonomic scope" value="Eukaryota"/>
</dbReference>
<proteinExistence type="inferred from homology"/>
<dbReference type="PANTHER" id="PTHR31297:SF43">
    <property type="entry name" value="GLUCAN 1,3-BETA-GLUCOSIDASE 3"/>
    <property type="match status" value="1"/>
</dbReference>
<feature type="domain" description="Glycoside hydrolase family 5" evidence="4">
    <location>
        <begin position="198"/>
        <end position="472"/>
    </location>
</feature>
<sequence length="690" mass="76264">MRLIPRDTSLNAVASVLSLAAANYKPIPQLPTAKQTSSISHFTTDGQNAMNIKPNTFQIQDSDSTTDWNATHESSEWGVPSTLYVPVESQNQTDSGRKLASLPKVGPGGCPFSTGYTPVGGWEKLPPPTFPNFDPVKATIMRYRQQQGVNLGAWFVQEGWMEGGFMSCATGTKQAEFDILDGFGTSKDGLMSARAYMEQRWDTWITEDDFRNLAAMGINTVRIPIGYWSAGPYFTHYSPFDQYKSVYEFSWRYIARAINWAAKYDIGVIVDLHGAYGSQNGQAHSGLNDGNIQWYNTWNQDLTTELLVWIAKETSDITNVVGIQLLNEPQNRDSYWKWLPTAMDAMRAASPYAKTIPLYFHDAFVLEKGVAFVSKRKDFVISDHHAYYVYTPSDQALSAQGHISKLDSSISNQFEQQSSIARRNLIVGEWSCDLAWSSIQDSKSPVQDQTEFCQTQQDIWSKGSGWTFWSYKMENCDQNSGWCFQSASKKFLAGNFSSWGIPMSMLSSANAGNVTVDKVSALSSIRTSISRVRLPTARSALKSANSFLSIDDEDEEDDGDDISKVGPNGFGRSLFTPAESQQVVERGIGGYTTFAARQAQQDRVAATNVTVGSRGFSDGFYTSRILAASTDFLSRLGFGTQYQIDTFQAYVDAGRFKASDQAAYNAQFAAGVKAAEGAITNIVSSFSKKA</sequence>
<keyword evidence="2" id="KW-0378">Hydrolase</keyword>
<dbReference type="Pfam" id="PF00150">
    <property type="entry name" value="Cellulase"/>
    <property type="match status" value="1"/>
</dbReference>
<dbReference type="GO" id="GO:0009251">
    <property type="term" value="P:glucan catabolic process"/>
    <property type="evidence" value="ECO:0007669"/>
    <property type="project" value="TreeGrafter"/>
</dbReference>
<dbReference type="GO" id="GO:0005737">
    <property type="term" value="C:cytoplasm"/>
    <property type="evidence" value="ECO:0007669"/>
    <property type="project" value="UniProtKB-ARBA"/>
</dbReference>
<evidence type="ECO:0000313" key="6">
    <source>
        <dbReference type="Proteomes" id="UP000006174"/>
    </source>
</evidence>
<evidence type="ECO:0000313" key="5">
    <source>
        <dbReference type="EMBL" id="CCF54557.1"/>
    </source>
</evidence>
<dbReference type="Proteomes" id="UP000006174">
    <property type="component" value="Unassembled WGS sequence"/>
</dbReference>
<dbReference type="Gene3D" id="3.20.20.80">
    <property type="entry name" value="Glycosidases"/>
    <property type="match status" value="1"/>
</dbReference>
<dbReference type="GO" id="GO:0005576">
    <property type="term" value="C:extracellular region"/>
    <property type="evidence" value="ECO:0007669"/>
    <property type="project" value="TreeGrafter"/>
</dbReference>
<organism evidence="5 6">
    <name type="scientific">Ustilago hordei</name>
    <name type="common">Barley covered smut fungus</name>
    <dbReference type="NCBI Taxonomy" id="120017"/>
    <lineage>
        <taxon>Eukaryota</taxon>
        <taxon>Fungi</taxon>
        <taxon>Dikarya</taxon>
        <taxon>Basidiomycota</taxon>
        <taxon>Ustilaginomycotina</taxon>
        <taxon>Ustilaginomycetes</taxon>
        <taxon>Ustilaginales</taxon>
        <taxon>Ustilaginaceae</taxon>
        <taxon>Ustilago</taxon>
    </lineage>
</organism>
<dbReference type="HOGENOM" id="CLU_004624_8_0_1"/>
<evidence type="ECO:0000256" key="2">
    <source>
        <dbReference type="ARBA" id="ARBA00022801"/>
    </source>
</evidence>
<evidence type="ECO:0000259" key="4">
    <source>
        <dbReference type="Pfam" id="PF00150"/>
    </source>
</evidence>
<dbReference type="InterPro" id="IPR017853">
    <property type="entry name" value="GH"/>
</dbReference>
<dbReference type="OMA" id="DDPGWCF"/>